<dbReference type="PIRSF" id="PIRSF005859">
    <property type="entry name" value="PBR"/>
    <property type="match status" value="1"/>
</dbReference>
<comment type="caution">
    <text evidence="7">The sequence shown here is derived from an EMBL/GenBank/DDBJ whole genome shotgun (WGS) entry which is preliminary data.</text>
</comment>
<evidence type="ECO:0000256" key="4">
    <source>
        <dbReference type="ARBA" id="ARBA00022989"/>
    </source>
</evidence>
<dbReference type="Gene3D" id="1.20.1260.100">
    <property type="entry name" value="TspO/MBR protein"/>
    <property type="match status" value="1"/>
</dbReference>
<dbReference type="InterPro" id="IPR038330">
    <property type="entry name" value="TspO/MBR-related_sf"/>
</dbReference>
<accession>A0A7W6E860</accession>
<evidence type="ECO:0000313" key="8">
    <source>
        <dbReference type="Proteomes" id="UP000530268"/>
    </source>
</evidence>
<gene>
    <name evidence="7" type="ORF">GGR95_003645</name>
</gene>
<organism evidence="7 8">
    <name type="scientific">Sulfitobacter undariae</name>
    <dbReference type="NCBI Taxonomy" id="1563671"/>
    <lineage>
        <taxon>Bacteria</taxon>
        <taxon>Pseudomonadati</taxon>
        <taxon>Pseudomonadota</taxon>
        <taxon>Alphaproteobacteria</taxon>
        <taxon>Rhodobacterales</taxon>
        <taxon>Roseobacteraceae</taxon>
        <taxon>Sulfitobacter</taxon>
    </lineage>
</organism>
<comment type="subcellular location">
    <subcellularLocation>
        <location evidence="1">Membrane</location>
        <topology evidence="1">Multi-pass membrane protein</topology>
    </subcellularLocation>
</comment>
<evidence type="ECO:0000256" key="6">
    <source>
        <dbReference type="SAM" id="Phobius"/>
    </source>
</evidence>
<proteinExistence type="inferred from homology"/>
<comment type="similarity">
    <text evidence="2">Belongs to the TspO/BZRP family.</text>
</comment>
<dbReference type="GO" id="GO:0016020">
    <property type="term" value="C:membrane"/>
    <property type="evidence" value="ECO:0007669"/>
    <property type="project" value="UniProtKB-SubCell"/>
</dbReference>
<evidence type="ECO:0000256" key="1">
    <source>
        <dbReference type="ARBA" id="ARBA00004141"/>
    </source>
</evidence>
<keyword evidence="4 6" id="KW-1133">Transmembrane helix</keyword>
<reference evidence="7 8" key="1">
    <citation type="submission" date="2020-08" db="EMBL/GenBank/DDBJ databases">
        <title>Genomic Encyclopedia of Type Strains, Phase IV (KMG-IV): sequencing the most valuable type-strain genomes for metagenomic binning, comparative biology and taxonomic classification.</title>
        <authorList>
            <person name="Goeker M."/>
        </authorList>
    </citation>
    <scope>NUCLEOTIDE SEQUENCE [LARGE SCALE GENOMIC DNA]</scope>
    <source>
        <strain evidence="7 8">DSM 102234</strain>
    </source>
</reference>
<evidence type="ECO:0000256" key="5">
    <source>
        <dbReference type="ARBA" id="ARBA00023136"/>
    </source>
</evidence>
<dbReference type="Pfam" id="PF03073">
    <property type="entry name" value="TspO_MBR"/>
    <property type="match status" value="1"/>
</dbReference>
<keyword evidence="5 6" id="KW-0472">Membrane</keyword>
<keyword evidence="3 6" id="KW-0812">Transmembrane</keyword>
<feature type="transmembrane region" description="Helical" evidence="6">
    <location>
        <begin position="48"/>
        <end position="69"/>
    </location>
</feature>
<dbReference type="Proteomes" id="UP000530268">
    <property type="component" value="Unassembled WGS sequence"/>
</dbReference>
<dbReference type="PANTHER" id="PTHR10057:SF0">
    <property type="entry name" value="TRANSLOCATOR PROTEIN"/>
    <property type="match status" value="1"/>
</dbReference>
<evidence type="ECO:0000256" key="2">
    <source>
        <dbReference type="ARBA" id="ARBA00007524"/>
    </source>
</evidence>
<feature type="transmembrane region" description="Helical" evidence="6">
    <location>
        <begin position="102"/>
        <end position="121"/>
    </location>
</feature>
<sequence length="159" mass="17651">MLIDFADYVSLAVFVIVVAGGGIGIGFFSVPGAWYAGLKKPFFNPPNWIFAPVWTVLYLFIAIAGWRVWQIDPYGLAMKLWLIQLGLNFSWSPLFFLAHRVAAALIVICVMFLSVFGFSIVASRIDLISAALFLPYVAWVAFASALNGSILYLNTDRFN</sequence>
<dbReference type="GO" id="GO:0033013">
    <property type="term" value="P:tetrapyrrole metabolic process"/>
    <property type="evidence" value="ECO:0007669"/>
    <property type="project" value="UniProtKB-ARBA"/>
</dbReference>
<protein>
    <submittedName>
        <fullName evidence="7">Tryptophan-rich sensory protein</fullName>
    </submittedName>
</protein>
<dbReference type="CDD" id="cd15904">
    <property type="entry name" value="TSPO_MBR"/>
    <property type="match status" value="1"/>
</dbReference>
<dbReference type="EMBL" id="JACIEI010000023">
    <property type="protein sequence ID" value="MBB3995979.1"/>
    <property type="molecule type" value="Genomic_DNA"/>
</dbReference>
<dbReference type="InterPro" id="IPR004307">
    <property type="entry name" value="TspO_MBR"/>
</dbReference>
<feature type="transmembrane region" description="Helical" evidence="6">
    <location>
        <begin position="12"/>
        <end position="36"/>
    </location>
</feature>
<feature type="transmembrane region" description="Helical" evidence="6">
    <location>
        <begin position="133"/>
        <end position="153"/>
    </location>
</feature>
<feature type="transmembrane region" description="Helical" evidence="6">
    <location>
        <begin position="76"/>
        <end position="96"/>
    </location>
</feature>
<dbReference type="FunFam" id="1.20.1260.100:FF:000001">
    <property type="entry name" value="translocator protein 2"/>
    <property type="match status" value="1"/>
</dbReference>
<name>A0A7W6E860_9RHOB</name>
<evidence type="ECO:0000256" key="3">
    <source>
        <dbReference type="ARBA" id="ARBA00022692"/>
    </source>
</evidence>
<dbReference type="RefSeq" id="WP_184568233.1">
    <property type="nucleotide sequence ID" value="NZ_JACIEI010000023.1"/>
</dbReference>
<keyword evidence="8" id="KW-1185">Reference proteome</keyword>
<evidence type="ECO:0000313" key="7">
    <source>
        <dbReference type="EMBL" id="MBB3995979.1"/>
    </source>
</evidence>
<dbReference type="PANTHER" id="PTHR10057">
    <property type="entry name" value="PERIPHERAL-TYPE BENZODIAZEPINE RECEPTOR"/>
    <property type="match status" value="1"/>
</dbReference>
<dbReference type="AlphaFoldDB" id="A0A7W6E860"/>